<organism evidence="2 3">
    <name type="scientific">Entamoeba invadens IP1</name>
    <dbReference type="NCBI Taxonomy" id="370355"/>
    <lineage>
        <taxon>Eukaryota</taxon>
        <taxon>Amoebozoa</taxon>
        <taxon>Evosea</taxon>
        <taxon>Archamoebae</taxon>
        <taxon>Mastigamoebida</taxon>
        <taxon>Entamoebidae</taxon>
        <taxon>Entamoeba</taxon>
    </lineage>
</organism>
<dbReference type="InterPro" id="IPR051696">
    <property type="entry name" value="DENN_Domain_GEFs"/>
</dbReference>
<gene>
    <name evidence="2" type="ORF">EIN_410170</name>
</gene>
<evidence type="ECO:0000313" key="3">
    <source>
        <dbReference type="Proteomes" id="UP000014680"/>
    </source>
</evidence>
<dbReference type="InterPro" id="IPR005113">
    <property type="entry name" value="uDENN_dom"/>
</dbReference>
<dbReference type="InterPro" id="IPR005112">
    <property type="entry name" value="dDENN_dom"/>
</dbReference>
<evidence type="ECO:0000259" key="1">
    <source>
        <dbReference type="PROSITE" id="PS50211"/>
    </source>
</evidence>
<evidence type="ECO:0000313" key="2">
    <source>
        <dbReference type="EMBL" id="ELP85688.1"/>
    </source>
</evidence>
<dbReference type="Proteomes" id="UP000014680">
    <property type="component" value="Unassembled WGS sequence"/>
</dbReference>
<proteinExistence type="predicted"/>
<dbReference type="OrthoDB" id="27460at2759"/>
<dbReference type="GO" id="GO:0031410">
    <property type="term" value="C:cytoplasmic vesicle"/>
    <property type="evidence" value="ECO:0007669"/>
    <property type="project" value="TreeGrafter"/>
</dbReference>
<sequence length="960" mass="110900">MDMKSTGQPVGSPPLSKESPVMFEVTLHSAIITTNETGVYCVCKHKNVKYRTKTTSSSNPKFEETWKIPIPEKFQTVTLEVCRHTIVSTKVILGTVLLTTTTLVPNTPLTDFFEVKTSNSAIGKILLTLLFRVPEDENATKKRFDLKSTQLSQLESSSHLQSVHRKKFLQSTVSSGQNTIVTNGLFSAVFTLGTFDIVDDINQFMKTSTATFSSIEQIGLSGAVTSCYPPNTGNKLVPVNLWNFCFGDGLRLKRRCPPEEFIPFVITDADANTKNVCFLVVYSPLPKHVITQIRNVIPNIPDVLYCPYALGVTSPFPIHYTMRRWLCGVLSNKLSRSEIEEECKKVIFDTPKPVHGRTRLVTFERLKFSSEIHLPEVNSLPLFPTRISPLFSTLGIDGVLCVFLALLEDEKVIVTSHSKSHLVYSIENMKSMIFPLEWCNVCIDILPYSLLDFLSSPMNYLIGVPSEYIDEAERMVEFEEVVLVDIDRGVVKKRGKTKDVPEEVNVLYANLRRVLKSQEYTSYEDLSRDTDEDLSEVDQTRIDIGVRICLFQFINVMLQRYRNYVGYSWVADKEEMVFSNEEFRCNQPVDRGDLLKNMFTSQTFQYFIQTYPKRFHHVFEDWQKNNYYLKATEQLIEEYQILSENERIVESDRTAVQNTPKFDIDSLRLEMKISKDGHLQRRDEEEEIRYINHLTPQAMNQEKVVFNNDLIQFCDIQIGLIAMMNEGSTNGLDTELLFSFLSSMEGRKLFLERMVGKYQSFCVKKEVGRVTEKVFLLIGDILRQAAKYALAQKDFVTPRRVIECGTTFWKIENEKRTDLMNVLTGIDVWEEIEVWNNMFNDMMWIDKVRIYKTYDQNYKEAWTKMNDAEKDRYRKEEVKGVKVTVRRILCYMNVVGVKEKTVIKFVRYALGRLRLDEDFRKEIEEMVLAVCSIATDSSGYEDSLNVKMRKIYDEVYLTQG</sequence>
<dbReference type="SUPFAM" id="SSF49562">
    <property type="entry name" value="C2 domain (Calcium/lipid-binding domain, CaLB)"/>
    <property type="match status" value="1"/>
</dbReference>
<dbReference type="SMART" id="SM00801">
    <property type="entry name" value="dDENN"/>
    <property type="match status" value="1"/>
</dbReference>
<keyword evidence="3" id="KW-1185">Reference proteome</keyword>
<dbReference type="Gene3D" id="3.40.50.11500">
    <property type="match status" value="1"/>
</dbReference>
<dbReference type="Pfam" id="PF02141">
    <property type="entry name" value="DENN"/>
    <property type="match status" value="1"/>
</dbReference>
<dbReference type="InterPro" id="IPR000008">
    <property type="entry name" value="C2_dom"/>
</dbReference>
<dbReference type="AlphaFoldDB" id="A0A0A1U2D7"/>
<dbReference type="SMART" id="SM00799">
    <property type="entry name" value="DENN"/>
    <property type="match status" value="1"/>
</dbReference>
<dbReference type="InterPro" id="IPR037516">
    <property type="entry name" value="Tripartite_DENN"/>
</dbReference>
<accession>A0A0A1U2D7</accession>
<dbReference type="Pfam" id="PF03456">
    <property type="entry name" value="uDENN"/>
    <property type="match status" value="1"/>
</dbReference>
<dbReference type="EMBL" id="KB207048">
    <property type="protein sequence ID" value="ELP85688.1"/>
    <property type="molecule type" value="Genomic_DNA"/>
</dbReference>
<dbReference type="KEGG" id="eiv:EIN_410170"/>
<reference evidence="2 3" key="1">
    <citation type="submission" date="2012-10" db="EMBL/GenBank/DDBJ databases">
        <authorList>
            <person name="Zafar N."/>
            <person name="Inman J."/>
            <person name="Hall N."/>
            <person name="Lorenzi H."/>
            <person name="Caler E."/>
        </authorList>
    </citation>
    <scope>NUCLEOTIDE SEQUENCE [LARGE SCALE GENOMIC DNA]</scope>
    <source>
        <strain evidence="2 3">IP1</strain>
    </source>
</reference>
<dbReference type="PROSITE" id="PS50211">
    <property type="entry name" value="DENN"/>
    <property type="match status" value="1"/>
</dbReference>
<protein>
    <submittedName>
        <fullName evidence="2">Denn domain containing protein, putative</fullName>
    </submittedName>
</protein>
<dbReference type="Gene3D" id="2.60.40.150">
    <property type="entry name" value="C2 domain"/>
    <property type="match status" value="1"/>
</dbReference>
<dbReference type="PANTHER" id="PTHR12296">
    <property type="entry name" value="DENN DOMAIN-CONTAINING PROTEIN 4"/>
    <property type="match status" value="1"/>
</dbReference>
<dbReference type="VEuPathDB" id="AmoebaDB:EIN_410170"/>
<name>A0A0A1U2D7_ENTIV</name>
<dbReference type="InterPro" id="IPR001194">
    <property type="entry name" value="cDENN_dom"/>
</dbReference>
<dbReference type="Pfam" id="PF00168">
    <property type="entry name" value="C2"/>
    <property type="match status" value="1"/>
</dbReference>
<dbReference type="GO" id="GO:0032483">
    <property type="term" value="P:regulation of Rab protein signal transduction"/>
    <property type="evidence" value="ECO:0007669"/>
    <property type="project" value="TreeGrafter"/>
</dbReference>
<dbReference type="InterPro" id="IPR035892">
    <property type="entry name" value="C2_domain_sf"/>
</dbReference>
<feature type="domain" description="UDENN" evidence="1">
    <location>
        <begin position="208"/>
        <end position="618"/>
    </location>
</feature>
<dbReference type="PANTHER" id="PTHR12296:SF21">
    <property type="entry name" value="DENN DOMAIN-CONTAINING PROTEIN 3"/>
    <property type="match status" value="1"/>
</dbReference>
<dbReference type="GeneID" id="14884568"/>
<dbReference type="InterPro" id="IPR043153">
    <property type="entry name" value="DENN_C"/>
</dbReference>
<dbReference type="CDD" id="cd00030">
    <property type="entry name" value="C2"/>
    <property type="match status" value="1"/>
</dbReference>
<dbReference type="RefSeq" id="XP_004185034.1">
    <property type="nucleotide sequence ID" value="XM_004184986.1"/>
</dbReference>